<evidence type="ECO:0000256" key="9">
    <source>
        <dbReference type="PROSITE-ProRule" id="PRU10040"/>
    </source>
</evidence>
<dbReference type="PROSITE" id="PS00503">
    <property type="entry name" value="PECTINESTERASE_2"/>
    <property type="match status" value="1"/>
</dbReference>
<evidence type="ECO:0000259" key="11">
    <source>
        <dbReference type="Pfam" id="PF01095"/>
    </source>
</evidence>
<evidence type="ECO:0000256" key="7">
    <source>
        <dbReference type="ARBA" id="ARBA00047928"/>
    </source>
</evidence>
<dbReference type="EMBL" id="MU089521">
    <property type="protein sequence ID" value="KAF7852044.1"/>
    <property type="molecule type" value="Genomic_DNA"/>
</dbReference>
<evidence type="ECO:0000256" key="3">
    <source>
        <dbReference type="ARBA" id="ARBA00013229"/>
    </source>
</evidence>
<evidence type="ECO:0000313" key="12">
    <source>
        <dbReference type="EMBL" id="KAF7852044.1"/>
    </source>
</evidence>
<evidence type="ECO:0000256" key="5">
    <source>
        <dbReference type="ARBA" id="ARBA00023085"/>
    </source>
</evidence>
<evidence type="ECO:0000313" key="13">
    <source>
        <dbReference type="Proteomes" id="UP000806378"/>
    </source>
</evidence>
<dbReference type="InterPro" id="IPR011050">
    <property type="entry name" value="Pectin_lyase_fold/virulence"/>
</dbReference>
<dbReference type="Pfam" id="PF01095">
    <property type="entry name" value="Pectinesterase"/>
    <property type="match status" value="1"/>
</dbReference>
<gene>
    <name evidence="12" type="ORF">BT93_L1134</name>
</gene>
<comment type="pathway">
    <text evidence="1 10">Glycan metabolism; pectin degradation; 2-dehydro-3-deoxy-D-gluconate from pectin: step 1/5.</text>
</comment>
<accession>A0A8T0CY13</accession>
<evidence type="ECO:0000256" key="4">
    <source>
        <dbReference type="ARBA" id="ARBA00022801"/>
    </source>
</evidence>
<comment type="catalytic activity">
    <reaction evidence="7 10">
        <text>[(1-&gt;4)-alpha-D-galacturonosyl methyl ester](n) + n H2O = [(1-&gt;4)-alpha-D-galacturonosyl](n) + n methanol + n H(+)</text>
        <dbReference type="Rhea" id="RHEA:22380"/>
        <dbReference type="Rhea" id="RHEA-COMP:14570"/>
        <dbReference type="Rhea" id="RHEA-COMP:14573"/>
        <dbReference type="ChEBI" id="CHEBI:15377"/>
        <dbReference type="ChEBI" id="CHEBI:15378"/>
        <dbReference type="ChEBI" id="CHEBI:17790"/>
        <dbReference type="ChEBI" id="CHEBI:140522"/>
        <dbReference type="ChEBI" id="CHEBI:140523"/>
        <dbReference type="EC" id="3.1.1.11"/>
    </reaction>
</comment>
<feature type="signal peptide" evidence="10">
    <location>
        <begin position="1"/>
        <end position="32"/>
    </location>
</feature>
<sequence>MLPCSPLMRATGSAALVVAVSIGLLLLPSAAAAAPAHGSSPAKVIDSPLLTQKIGTHQAIKVDINGDGDFKSVQAAVDSVPAGNSKWVIIHVRKGVYREKVHIPKDKPYIFMRGNGRGRSIISWAQSSADNVESATFRVEAPNFIAFGISFKNDAPTGVAYTSQNQSVAAFVAADKAAFYHCAFYSTHNTLFDYKGRHYYDNCYIQGSIDFIFGRGRSVFHSCEIFVIDDKRVSIHGSITAQNRESADENSGFVFVKGKVYGIGDVYLGRAKGPYSRTVFAKTYLSKTIVPHGWTNWSYDGSTENLYHAEYHCHGPGAESSDRAAWSRQLTDEEAKPFMSIDYINGQEWLPAWL</sequence>
<dbReference type="PANTHER" id="PTHR31321:SF98">
    <property type="entry name" value="PECTINESTERASE 67-RELATED"/>
    <property type="match status" value="1"/>
</dbReference>
<reference evidence="12" key="1">
    <citation type="submission" date="2020-05" db="EMBL/GenBank/DDBJ databases">
        <title>WGS assembly of Corymbia citriodora subspecies variegata.</title>
        <authorList>
            <person name="Barry K."/>
            <person name="Hundley H."/>
            <person name="Shu S."/>
            <person name="Jenkins J."/>
            <person name="Grimwood J."/>
            <person name="Baten A."/>
        </authorList>
    </citation>
    <scope>NUCLEOTIDE SEQUENCE</scope>
    <source>
        <strain evidence="12">CV2-018</strain>
    </source>
</reference>
<keyword evidence="4 10" id="KW-0378">Hydrolase</keyword>
<dbReference type="InterPro" id="IPR012334">
    <property type="entry name" value="Pectin_lyas_fold"/>
</dbReference>
<dbReference type="Gramene" id="rna-gnl|WGS:JABURB|Cocit.L1134.1">
    <property type="protein sequence ID" value="cds-KAF7852044.1"/>
    <property type="gene ID" value="gene-BT93_L1134"/>
</dbReference>
<keyword evidence="13" id="KW-1185">Reference proteome</keyword>
<dbReference type="InterPro" id="IPR000070">
    <property type="entry name" value="Pectinesterase_cat"/>
</dbReference>
<dbReference type="GO" id="GO:0045490">
    <property type="term" value="P:pectin catabolic process"/>
    <property type="evidence" value="ECO:0007669"/>
    <property type="project" value="UniProtKB-UniRule"/>
</dbReference>
<dbReference type="OrthoDB" id="2019149at2759"/>
<feature type="domain" description="Pectinesterase catalytic" evidence="11">
    <location>
        <begin position="61"/>
        <end position="346"/>
    </location>
</feature>
<dbReference type="EC" id="3.1.1.11" evidence="3 10"/>
<dbReference type="InterPro" id="IPR033131">
    <property type="entry name" value="Pectinesterase_Asp_AS"/>
</dbReference>
<dbReference type="FunFam" id="2.160.20.10:FF:000013">
    <property type="entry name" value="Pectinesterase"/>
    <property type="match status" value="1"/>
</dbReference>
<evidence type="ECO:0000256" key="10">
    <source>
        <dbReference type="RuleBase" id="RU000589"/>
    </source>
</evidence>
<dbReference type="GO" id="GO:0030599">
    <property type="term" value="F:pectinesterase activity"/>
    <property type="evidence" value="ECO:0007669"/>
    <property type="project" value="UniProtKB-UniRule"/>
</dbReference>
<evidence type="ECO:0000256" key="1">
    <source>
        <dbReference type="ARBA" id="ARBA00005184"/>
    </source>
</evidence>
<dbReference type="Proteomes" id="UP000806378">
    <property type="component" value="Unassembled WGS sequence"/>
</dbReference>
<comment type="caution">
    <text evidence="12">The sequence shown here is derived from an EMBL/GenBank/DDBJ whole genome shotgun (WGS) entry which is preliminary data.</text>
</comment>
<evidence type="ECO:0000256" key="8">
    <source>
        <dbReference type="ARBA" id="ARBA00057335"/>
    </source>
</evidence>
<comment type="function">
    <text evidence="8">Acts in the modification of cell walls via demethylesterification of cell wall pectin.</text>
</comment>
<keyword evidence="6" id="KW-0325">Glycoprotein</keyword>
<dbReference type="PANTHER" id="PTHR31321">
    <property type="entry name" value="ACYL-COA THIOESTER HYDROLASE YBHC-RELATED"/>
    <property type="match status" value="1"/>
</dbReference>
<evidence type="ECO:0000256" key="2">
    <source>
        <dbReference type="ARBA" id="ARBA00008891"/>
    </source>
</evidence>
<proteinExistence type="inferred from homology"/>
<keyword evidence="5 10" id="KW-0063">Aspartyl esterase</keyword>
<feature type="chain" id="PRO_5035968224" description="Pectinesterase" evidence="10">
    <location>
        <begin position="33"/>
        <end position="354"/>
    </location>
</feature>
<name>A0A8T0CY13_CORYI</name>
<dbReference type="GO" id="GO:0042545">
    <property type="term" value="P:cell wall modification"/>
    <property type="evidence" value="ECO:0007669"/>
    <property type="project" value="UniProtKB-UniRule"/>
</dbReference>
<feature type="active site" evidence="9">
    <location>
        <position position="210"/>
    </location>
</feature>
<organism evidence="12 13">
    <name type="scientific">Corymbia citriodora subsp. variegata</name>
    <dbReference type="NCBI Taxonomy" id="360336"/>
    <lineage>
        <taxon>Eukaryota</taxon>
        <taxon>Viridiplantae</taxon>
        <taxon>Streptophyta</taxon>
        <taxon>Embryophyta</taxon>
        <taxon>Tracheophyta</taxon>
        <taxon>Spermatophyta</taxon>
        <taxon>Magnoliopsida</taxon>
        <taxon>eudicotyledons</taxon>
        <taxon>Gunneridae</taxon>
        <taxon>Pentapetalae</taxon>
        <taxon>rosids</taxon>
        <taxon>malvids</taxon>
        <taxon>Myrtales</taxon>
        <taxon>Myrtaceae</taxon>
        <taxon>Myrtoideae</taxon>
        <taxon>Eucalypteae</taxon>
        <taxon>Corymbia</taxon>
    </lineage>
</organism>
<comment type="similarity">
    <text evidence="2">Belongs to the pectinesterase family.</text>
</comment>
<protein>
    <recommendedName>
        <fullName evidence="3 10">Pectinesterase</fullName>
        <ecNumber evidence="3 10">3.1.1.11</ecNumber>
    </recommendedName>
</protein>
<dbReference type="SUPFAM" id="SSF51126">
    <property type="entry name" value="Pectin lyase-like"/>
    <property type="match status" value="1"/>
</dbReference>
<dbReference type="AlphaFoldDB" id="A0A8T0CY13"/>
<dbReference type="Gene3D" id="2.160.20.10">
    <property type="entry name" value="Single-stranded right-handed beta-helix, Pectin lyase-like"/>
    <property type="match status" value="1"/>
</dbReference>
<keyword evidence="10" id="KW-0732">Signal</keyword>
<evidence type="ECO:0000256" key="6">
    <source>
        <dbReference type="ARBA" id="ARBA00023180"/>
    </source>
</evidence>